<protein>
    <recommendedName>
        <fullName evidence="4">DNA replication regulator Sld3 C-terminal domain-containing protein</fullName>
    </recommendedName>
</protein>
<evidence type="ECO:0000256" key="1">
    <source>
        <dbReference type="SAM" id="MobiDB-lite"/>
    </source>
</evidence>
<dbReference type="RefSeq" id="XP_043013849.1">
    <property type="nucleotide sequence ID" value="XM_043149245.1"/>
</dbReference>
<evidence type="ECO:0008006" key="4">
    <source>
        <dbReference type="Google" id="ProtNLM"/>
    </source>
</evidence>
<organism evidence="2 3">
    <name type="scientific">Marasmius oreades</name>
    <name type="common">fairy-ring Marasmius</name>
    <dbReference type="NCBI Taxonomy" id="181124"/>
    <lineage>
        <taxon>Eukaryota</taxon>
        <taxon>Fungi</taxon>
        <taxon>Dikarya</taxon>
        <taxon>Basidiomycota</taxon>
        <taxon>Agaricomycotina</taxon>
        <taxon>Agaricomycetes</taxon>
        <taxon>Agaricomycetidae</taxon>
        <taxon>Agaricales</taxon>
        <taxon>Marasmiineae</taxon>
        <taxon>Marasmiaceae</taxon>
        <taxon>Marasmius</taxon>
    </lineage>
</organism>
<dbReference type="Gene3D" id="1.20.58.2130">
    <property type="match status" value="1"/>
</dbReference>
<evidence type="ECO:0000313" key="3">
    <source>
        <dbReference type="Proteomes" id="UP001049176"/>
    </source>
</evidence>
<feature type="compositionally biased region" description="Basic and acidic residues" evidence="1">
    <location>
        <begin position="341"/>
        <end position="360"/>
    </location>
</feature>
<dbReference type="Proteomes" id="UP001049176">
    <property type="component" value="Chromosome 2"/>
</dbReference>
<dbReference type="EMBL" id="CM032182">
    <property type="protein sequence ID" value="KAG7097379.1"/>
    <property type="molecule type" value="Genomic_DNA"/>
</dbReference>
<feature type="region of interest" description="Disordered" evidence="1">
    <location>
        <begin position="444"/>
        <end position="471"/>
    </location>
</feature>
<feature type="compositionally biased region" description="Polar residues" evidence="1">
    <location>
        <begin position="390"/>
        <end position="418"/>
    </location>
</feature>
<name>A0A9P8ADA0_9AGAR</name>
<keyword evidence="3" id="KW-1185">Reference proteome</keyword>
<comment type="caution">
    <text evidence="2">The sequence shown here is derived from an EMBL/GenBank/DDBJ whole genome shotgun (WGS) entry which is preliminary data.</text>
</comment>
<sequence length="519" mass="58676">MAVVSSLSCNLQLTPRINWTTGQEKSIVKDYPFTDLTQETPDQYVVRTYLQFLWLPESIMPLKMLIESLKRVNVASGSSQPEEPRPHPLHDLLDPLLHTPRSAAQKYHMELPKILRNGEGAGEIEETMMWYVLSYEKGNQEDDVVGGTSNVIEVWEDDKWRSDWLQRMERREVQIQILLHFLLLSLPGPTPLPPPPPPELSSVKRRKQTRKKAIPIPSIEDRLEVFMDKLSTWQLMVDLNSSPVKDKIDDGLDWMQAFSRDVVDPQFRSLLPEQCDLLRSKVFPQSPFTDDEDLETQTLRSSSPDSRPIKRLRTTSNTAAPQSGAPNSRYLSPALSSTSSRIDREYSSKKSGSRKLERSRSLSLSLAEEAEERRRAASTGPSRRLLTREVSMNRSFKNVTKASQENADSSQSQSTAVKSTVKPIKSENKDQGLTLVEATPVKPREKRVRALSRAPSQSQSQILVPESPTKPVGGLMGSLSFHASTIEEEEEWQLLGNTSPSVLYLHREHDSDDELTLGK</sequence>
<dbReference type="GeneID" id="66073805"/>
<feature type="compositionally biased region" description="Polar residues" evidence="1">
    <location>
        <begin position="296"/>
        <end position="305"/>
    </location>
</feature>
<dbReference type="OrthoDB" id="3003917at2759"/>
<accession>A0A9P8ADA0</accession>
<proteinExistence type="predicted"/>
<feature type="region of interest" description="Disordered" evidence="1">
    <location>
        <begin position="286"/>
        <end position="431"/>
    </location>
</feature>
<dbReference type="KEGG" id="more:E1B28_004729"/>
<feature type="compositionally biased region" description="Polar residues" evidence="1">
    <location>
        <begin position="314"/>
        <end position="340"/>
    </location>
</feature>
<evidence type="ECO:0000313" key="2">
    <source>
        <dbReference type="EMBL" id="KAG7097379.1"/>
    </source>
</evidence>
<reference evidence="2" key="1">
    <citation type="journal article" date="2021" name="Genome Biol. Evol.">
        <title>The assembled and annotated genome of the fairy-ring fungus Marasmius oreades.</title>
        <authorList>
            <person name="Hiltunen M."/>
            <person name="Ament-Velasquez S.L."/>
            <person name="Johannesson H."/>
        </authorList>
    </citation>
    <scope>NUCLEOTIDE SEQUENCE</scope>
    <source>
        <strain evidence="2">03SP1</strain>
    </source>
</reference>
<gene>
    <name evidence="2" type="ORF">E1B28_004729</name>
</gene>
<dbReference type="AlphaFoldDB" id="A0A9P8ADA0"/>